<dbReference type="AlphaFoldDB" id="A0A2U3B906"/>
<dbReference type="Proteomes" id="UP000245362">
    <property type="component" value="Unassembled WGS sequence"/>
</dbReference>
<keyword evidence="1" id="KW-0645">Protease</keyword>
<dbReference type="Pfam" id="PF14464">
    <property type="entry name" value="Prok-JAB"/>
    <property type="match status" value="1"/>
</dbReference>
<feature type="domain" description="JAB" evidence="6">
    <location>
        <begin position="17"/>
        <end position="136"/>
    </location>
</feature>
<dbReference type="GO" id="GO:0006508">
    <property type="term" value="P:proteolysis"/>
    <property type="evidence" value="ECO:0007669"/>
    <property type="project" value="UniProtKB-KW"/>
</dbReference>
<evidence type="ECO:0000256" key="1">
    <source>
        <dbReference type="ARBA" id="ARBA00022670"/>
    </source>
</evidence>
<protein>
    <recommendedName>
        <fullName evidence="6">JAB domain-containing protein</fullName>
    </recommendedName>
</protein>
<accession>A0A2U3B906</accession>
<evidence type="ECO:0000256" key="2">
    <source>
        <dbReference type="ARBA" id="ARBA00022723"/>
    </source>
</evidence>
<keyword evidence="5" id="KW-0482">Metalloprotease</keyword>
<evidence type="ECO:0000313" key="7">
    <source>
        <dbReference type="EMBL" id="PWI33268.1"/>
    </source>
</evidence>
<evidence type="ECO:0000259" key="6">
    <source>
        <dbReference type="Pfam" id="PF14464"/>
    </source>
</evidence>
<proteinExistence type="predicted"/>
<organism evidence="7 8">
    <name type="scientific">Vibrio albus</name>
    <dbReference type="NCBI Taxonomy" id="2200953"/>
    <lineage>
        <taxon>Bacteria</taxon>
        <taxon>Pseudomonadati</taxon>
        <taxon>Pseudomonadota</taxon>
        <taxon>Gammaproteobacteria</taxon>
        <taxon>Vibrionales</taxon>
        <taxon>Vibrionaceae</taxon>
        <taxon>Vibrio</taxon>
    </lineage>
</organism>
<evidence type="ECO:0000256" key="4">
    <source>
        <dbReference type="ARBA" id="ARBA00022833"/>
    </source>
</evidence>
<dbReference type="OrthoDB" id="5470925at2"/>
<evidence type="ECO:0000256" key="5">
    <source>
        <dbReference type="ARBA" id="ARBA00023049"/>
    </source>
</evidence>
<keyword evidence="8" id="KW-1185">Reference proteome</keyword>
<sequence length="182" mass="20851">MSLPIKAIKVWIRNDTYTKMLLERADKFDYETGGILLGYRNTSEGMEHWVVTDAVGPGHSAKHGKFIFTPDYEYHVEEAERHFNDTLGKEYYLGDWHTHPNASPRTSWLDRVTILRNAKRANHTNNRSLMIIIGGQLTSNKTISYVGSERQTYIGLVAKPIALKLASKSANNDWLLFHNPEF</sequence>
<dbReference type="InterPro" id="IPR028090">
    <property type="entry name" value="JAB_dom_prok"/>
</dbReference>
<dbReference type="GO" id="GO:0008237">
    <property type="term" value="F:metallopeptidase activity"/>
    <property type="evidence" value="ECO:0007669"/>
    <property type="project" value="UniProtKB-KW"/>
</dbReference>
<evidence type="ECO:0000256" key="3">
    <source>
        <dbReference type="ARBA" id="ARBA00022801"/>
    </source>
</evidence>
<reference evidence="7 8" key="1">
    <citation type="submission" date="2018-05" db="EMBL/GenBank/DDBJ databases">
        <title>Vibrio limimaris sp. nov., isolated from marine sediment.</title>
        <authorList>
            <person name="Li C.-M."/>
        </authorList>
    </citation>
    <scope>NUCLEOTIDE SEQUENCE [LARGE SCALE GENOMIC DNA]</scope>
    <source>
        <strain evidence="7 8">E4404</strain>
    </source>
</reference>
<keyword evidence="2" id="KW-0479">Metal-binding</keyword>
<name>A0A2U3B906_9VIBR</name>
<dbReference type="EMBL" id="QFWT01000005">
    <property type="protein sequence ID" value="PWI33268.1"/>
    <property type="molecule type" value="Genomic_DNA"/>
</dbReference>
<keyword evidence="3" id="KW-0378">Hydrolase</keyword>
<comment type="caution">
    <text evidence="7">The sequence shown here is derived from an EMBL/GenBank/DDBJ whole genome shotgun (WGS) entry which is preliminary data.</text>
</comment>
<dbReference type="RefSeq" id="WP_109319852.1">
    <property type="nucleotide sequence ID" value="NZ_QFWT01000005.1"/>
</dbReference>
<dbReference type="GO" id="GO:0046872">
    <property type="term" value="F:metal ion binding"/>
    <property type="evidence" value="ECO:0007669"/>
    <property type="project" value="UniProtKB-KW"/>
</dbReference>
<gene>
    <name evidence="7" type="ORF">DI392_10440</name>
</gene>
<evidence type="ECO:0000313" key="8">
    <source>
        <dbReference type="Proteomes" id="UP000245362"/>
    </source>
</evidence>
<keyword evidence="4" id="KW-0862">Zinc</keyword>
<dbReference type="Gene3D" id="3.40.140.10">
    <property type="entry name" value="Cytidine Deaminase, domain 2"/>
    <property type="match status" value="1"/>
</dbReference>
<dbReference type="SUPFAM" id="SSF102712">
    <property type="entry name" value="JAB1/MPN domain"/>
    <property type="match status" value="1"/>
</dbReference>